<name>A0A815EGI6_ADIRI</name>
<reference evidence="2" key="1">
    <citation type="submission" date="2021-02" db="EMBL/GenBank/DDBJ databases">
        <authorList>
            <person name="Nowell W R."/>
        </authorList>
    </citation>
    <scope>NUCLEOTIDE SEQUENCE</scope>
</reference>
<gene>
    <name evidence="2" type="ORF">XAT740_LOCUS29389</name>
</gene>
<dbReference type="PROSITE" id="PS50053">
    <property type="entry name" value="UBIQUITIN_2"/>
    <property type="match status" value="1"/>
</dbReference>
<dbReference type="InterPro" id="IPR029071">
    <property type="entry name" value="Ubiquitin-like_domsf"/>
</dbReference>
<feature type="domain" description="Ubiquitin-like" evidence="1">
    <location>
        <begin position="192"/>
        <end position="272"/>
    </location>
</feature>
<dbReference type="InterPro" id="IPR000626">
    <property type="entry name" value="Ubiquitin-like_dom"/>
</dbReference>
<dbReference type="CDD" id="cd17039">
    <property type="entry name" value="Ubl_ubiquitin_like"/>
    <property type="match status" value="1"/>
</dbReference>
<evidence type="ECO:0000259" key="1">
    <source>
        <dbReference type="PROSITE" id="PS50053"/>
    </source>
</evidence>
<dbReference type="Gene3D" id="3.10.20.90">
    <property type="entry name" value="Phosphatidylinositol 3-kinase Catalytic Subunit, Chain A, domain 1"/>
    <property type="match status" value="1"/>
</dbReference>
<sequence length="277" mass="31383">MTLVVYAGCIKIRCKSLDGSLPVHESSDRSIVRLYKAGSVPESYFLKATDHIASEDEKIIFEIPLSERDIYKFGFVHNQSDEIYYKLRSCFDIAGSLPQGKSALQPERSTTIQLRNSSKEPRTIATVKASMGQYSTNLLVLCLDILNDVHELTKSIQTGEVCRAEELASKLANQGVQLTKKNINQDQLHDSLRIRVKIDGMDLPSNYTAEEHTLNIHQSTTIRELKAMFQRTCGFSMANQYFFVNGHLAHEMYSMYDLGLEDNAFFILFVNEQVHGE</sequence>
<keyword evidence="3" id="KW-1185">Reference proteome</keyword>
<dbReference type="EMBL" id="CAJNOR010002558">
    <property type="protein sequence ID" value="CAF1311119.1"/>
    <property type="molecule type" value="Genomic_DNA"/>
</dbReference>
<protein>
    <recommendedName>
        <fullName evidence="1">Ubiquitin-like domain-containing protein</fullName>
    </recommendedName>
</protein>
<evidence type="ECO:0000313" key="3">
    <source>
        <dbReference type="Proteomes" id="UP000663828"/>
    </source>
</evidence>
<dbReference type="AlphaFoldDB" id="A0A815EGI6"/>
<proteinExistence type="predicted"/>
<evidence type="ECO:0000313" key="2">
    <source>
        <dbReference type="EMBL" id="CAF1311119.1"/>
    </source>
</evidence>
<dbReference type="SUPFAM" id="SSF54236">
    <property type="entry name" value="Ubiquitin-like"/>
    <property type="match status" value="1"/>
</dbReference>
<organism evidence="2 3">
    <name type="scientific">Adineta ricciae</name>
    <name type="common">Rotifer</name>
    <dbReference type="NCBI Taxonomy" id="249248"/>
    <lineage>
        <taxon>Eukaryota</taxon>
        <taxon>Metazoa</taxon>
        <taxon>Spiralia</taxon>
        <taxon>Gnathifera</taxon>
        <taxon>Rotifera</taxon>
        <taxon>Eurotatoria</taxon>
        <taxon>Bdelloidea</taxon>
        <taxon>Adinetida</taxon>
        <taxon>Adinetidae</taxon>
        <taxon>Adineta</taxon>
    </lineage>
</organism>
<dbReference type="Proteomes" id="UP000663828">
    <property type="component" value="Unassembled WGS sequence"/>
</dbReference>
<comment type="caution">
    <text evidence="2">The sequence shown here is derived from an EMBL/GenBank/DDBJ whole genome shotgun (WGS) entry which is preliminary data.</text>
</comment>
<accession>A0A815EGI6</accession>